<dbReference type="AlphaFoldDB" id="A0A645BL80"/>
<feature type="transmembrane region" description="Helical" evidence="1">
    <location>
        <begin position="6"/>
        <end position="25"/>
    </location>
</feature>
<gene>
    <name evidence="2" type="ORF">SDC9_112186</name>
</gene>
<organism evidence="2">
    <name type="scientific">bioreactor metagenome</name>
    <dbReference type="NCBI Taxonomy" id="1076179"/>
    <lineage>
        <taxon>unclassified sequences</taxon>
        <taxon>metagenomes</taxon>
        <taxon>ecological metagenomes</taxon>
    </lineage>
</organism>
<feature type="transmembrane region" description="Helical" evidence="1">
    <location>
        <begin position="85"/>
        <end position="106"/>
    </location>
</feature>
<evidence type="ECO:0000256" key="1">
    <source>
        <dbReference type="SAM" id="Phobius"/>
    </source>
</evidence>
<keyword evidence="1" id="KW-0472">Membrane</keyword>
<reference evidence="2" key="1">
    <citation type="submission" date="2019-08" db="EMBL/GenBank/DDBJ databases">
        <authorList>
            <person name="Kucharzyk K."/>
            <person name="Murdoch R.W."/>
            <person name="Higgins S."/>
            <person name="Loffler F."/>
        </authorList>
    </citation>
    <scope>NUCLEOTIDE SEQUENCE</scope>
</reference>
<comment type="caution">
    <text evidence="2">The sequence shown here is derived from an EMBL/GenBank/DDBJ whole genome shotgun (WGS) entry which is preliminary data.</text>
</comment>
<feature type="transmembrane region" description="Helical" evidence="1">
    <location>
        <begin position="145"/>
        <end position="164"/>
    </location>
</feature>
<keyword evidence="1" id="KW-0812">Transmembrane</keyword>
<feature type="transmembrane region" description="Helical" evidence="1">
    <location>
        <begin position="58"/>
        <end position="78"/>
    </location>
</feature>
<sequence>MGGSWLSREGLVFGLFAALACLCCFKPSRLLCVVTAVAGLAGIIMQGMTYAVISMPAISNGVPMLLFALTSLSLGAAFAQNRVGVLRVFLGMLMAVLLIVPCVWASGGTIMQATAHAWLASPLFWGGLALLGAAFGLTYAARQRACALGLLVLCAVLLSRIVFFKDTIHTATGLGLPY</sequence>
<accession>A0A645BL80</accession>
<feature type="transmembrane region" description="Helical" evidence="1">
    <location>
        <begin position="30"/>
        <end position="52"/>
    </location>
</feature>
<evidence type="ECO:0000313" key="2">
    <source>
        <dbReference type="EMBL" id="MPM65291.1"/>
    </source>
</evidence>
<name>A0A645BL80_9ZZZZ</name>
<dbReference type="EMBL" id="VSSQ01020439">
    <property type="protein sequence ID" value="MPM65291.1"/>
    <property type="molecule type" value="Genomic_DNA"/>
</dbReference>
<protein>
    <submittedName>
        <fullName evidence="2">Uncharacterized protein</fullName>
    </submittedName>
</protein>
<keyword evidence="1" id="KW-1133">Transmembrane helix</keyword>
<feature type="transmembrane region" description="Helical" evidence="1">
    <location>
        <begin position="118"/>
        <end position="138"/>
    </location>
</feature>
<proteinExistence type="predicted"/>